<feature type="transmembrane region" description="Helical" evidence="2">
    <location>
        <begin position="57"/>
        <end position="78"/>
    </location>
</feature>
<dbReference type="GO" id="GO:0004222">
    <property type="term" value="F:metalloendopeptidase activity"/>
    <property type="evidence" value="ECO:0007669"/>
    <property type="project" value="TreeGrafter"/>
</dbReference>
<evidence type="ECO:0000313" key="4">
    <source>
        <dbReference type="EMBL" id="PPK87998.1"/>
    </source>
</evidence>
<dbReference type="SUPFAM" id="SSF51261">
    <property type="entry name" value="Duplicated hybrid motif"/>
    <property type="match status" value="1"/>
</dbReference>
<comment type="caution">
    <text evidence="4">The sequence shown here is derived from an EMBL/GenBank/DDBJ whole genome shotgun (WGS) entry which is preliminary data.</text>
</comment>
<dbReference type="InterPro" id="IPR050570">
    <property type="entry name" value="Cell_wall_metabolism_enzyme"/>
</dbReference>
<evidence type="ECO:0000313" key="5">
    <source>
        <dbReference type="Proteomes" id="UP000237662"/>
    </source>
</evidence>
<feature type="domain" description="M23ase beta-sheet core" evidence="3">
    <location>
        <begin position="210"/>
        <end position="305"/>
    </location>
</feature>
<dbReference type="InterPro" id="IPR016047">
    <property type="entry name" value="M23ase_b-sheet_dom"/>
</dbReference>
<gene>
    <name evidence="4" type="ORF">CLV84_0961</name>
</gene>
<dbReference type="EMBL" id="PTJC01000005">
    <property type="protein sequence ID" value="PPK87998.1"/>
    <property type="molecule type" value="Genomic_DNA"/>
</dbReference>
<dbReference type="CDD" id="cd12797">
    <property type="entry name" value="M23_peptidase"/>
    <property type="match status" value="1"/>
</dbReference>
<dbReference type="PANTHER" id="PTHR21666:SF289">
    <property type="entry name" value="L-ALA--D-GLU ENDOPEPTIDASE"/>
    <property type="match status" value="1"/>
</dbReference>
<sequence length="311" mass="34434">MRAGMFGLQDLIMEETQENQSRWNRFKERSQDEYQLVVRNTHNYHEIGSYNLTPLNVYAALSTLFLVVAVIVIGLIAFTPLRQYVPGYGDVVQREEMADLQYTVGELTEIVDGQNLYIENLKRTLLGKVITADSVEKRTEIVASEEVDPLPPSEAEIQLRRDMEQERMAVPAAMTVSLPSPGSNDVTLASVYLVAPLNGEVSAGFNLATDHTGVDILAPQNTAVKATREGIVFLSEYSNANGNMIGIQHDNNLISFYKHNSKLLKEVGDRVKAGEAIAIIGNTGTQSTGPHLHFELWHQGRAVDPGEFVSF</sequence>
<organism evidence="4 5">
    <name type="scientific">Neolewinella xylanilytica</name>
    <dbReference type="NCBI Taxonomy" id="1514080"/>
    <lineage>
        <taxon>Bacteria</taxon>
        <taxon>Pseudomonadati</taxon>
        <taxon>Bacteroidota</taxon>
        <taxon>Saprospiria</taxon>
        <taxon>Saprospirales</taxon>
        <taxon>Lewinellaceae</taxon>
        <taxon>Neolewinella</taxon>
    </lineage>
</organism>
<keyword evidence="2" id="KW-0472">Membrane</keyword>
<protein>
    <submittedName>
        <fullName evidence="4">Peptidase M23-like protein</fullName>
    </submittedName>
</protein>
<dbReference type="Proteomes" id="UP000237662">
    <property type="component" value="Unassembled WGS sequence"/>
</dbReference>
<dbReference type="Gene3D" id="2.70.70.10">
    <property type="entry name" value="Glucose Permease (Domain IIA)"/>
    <property type="match status" value="1"/>
</dbReference>
<keyword evidence="5" id="KW-1185">Reference proteome</keyword>
<keyword evidence="1" id="KW-0732">Signal</keyword>
<dbReference type="InterPro" id="IPR011055">
    <property type="entry name" value="Dup_hybrid_motif"/>
</dbReference>
<reference evidence="4 5" key="1">
    <citation type="submission" date="2018-02" db="EMBL/GenBank/DDBJ databases">
        <title>Genomic Encyclopedia of Archaeal and Bacterial Type Strains, Phase II (KMG-II): from individual species to whole genera.</title>
        <authorList>
            <person name="Goeker M."/>
        </authorList>
    </citation>
    <scope>NUCLEOTIDE SEQUENCE [LARGE SCALE GENOMIC DNA]</scope>
    <source>
        <strain evidence="4 5">DSM 29526</strain>
    </source>
</reference>
<evidence type="ECO:0000256" key="1">
    <source>
        <dbReference type="ARBA" id="ARBA00022729"/>
    </source>
</evidence>
<evidence type="ECO:0000259" key="3">
    <source>
        <dbReference type="Pfam" id="PF01551"/>
    </source>
</evidence>
<evidence type="ECO:0000256" key="2">
    <source>
        <dbReference type="SAM" id="Phobius"/>
    </source>
</evidence>
<keyword evidence="2" id="KW-1133">Transmembrane helix</keyword>
<accession>A0A2S6I935</accession>
<dbReference type="AlphaFoldDB" id="A0A2S6I935"/>
<name>A0A2S6I935_9BACT</name>
<keyword evidence="2" id="KW-0812">Transmembrane</keyword>
<dbReference type="Pfam" id="PF01551">
    <property type="entry name" value="Peptidase_M23"/>
    <property type="match status" value="1"/>
</dbReference>
<proteinExistence type="predicted"/>
<dbReference type="PANTHER" id="PTHR21666">
    <property type="entry name" value="PEPTIDASE-RELATED"/>
    <property type="match status" value="1"/>
</dbReference>